<keyword evidence="3" id="KW-1185">Reference proteome</keyword>
<dbReference type="EMBL" id="CP098611">
    <property type="protein sequence ID" value="USR89878.1"/>
    <property type="molecule type" value="Genomic_DNA"/>
</dbReference>
<gene>
    <name evidence="2" type="ORF">NEA10_13530</name>
</gene>
<evidence type="ECO:0000313" key="3">
    <source>
        <dbReference type="Proteomes" id="UP001056708"/>
    </source>
</evidence>
<evidence type="ECO:0000313" key="2">
    <source>
        <dbReference type="EMBL" id="USR89878.1"/>
    </source>
</evidence>
<dbReference type="Proteomes" id="UP001056708">
    <property type="component" value="Chromosome"/>
</dbReference>
<protein>
    <submittedName>
        <fullName evidence="2">Type II toxin-antitoxin system PrlF family antitoxin</fullName>
    </submittedName>
</protein>
<dbReference type="Pfam" id="PF15937">
    <property type="entry name" value="PrlF_antitoxin"/>
    <property type="match status" value="1"/>
</dbReference>
<dbReference type="InterPro" id="IPR037914">
    <property type="entry name" value="SpoVT-AbrB_sf"/>
</dbReference>
<dbReference type="NCBIfam" id="NF007429">
    <property type="entry name" value="PRK09974.1"/>
    <property type="match status" value="1"/>
</dbReference>
<proteinExistence type="predicted"/>
<dbReference type="SMART" id="SM00966">
    <property type="entry name" value="SpoVT_AbrB"/>
    <property type="match status" value="1"/>
</dbReference>
<feature type="domain" description="SpoVT-AbrB" evidence="1">
    <location>
        <begin position="11"/>
        <end position="57"/>
    </location>
</feature>
<dbReference type="InterPro" id="IPR007159">
    <property type="entry name" value="SpoVT-AbrB_dom"/>
</dbReference>
<dbReference type="RefSeq" id="WP_252661178.1">
    <property type="nucleotide sequence ID" value="NZ_CP098611.1"/>
</dbReference>
<name>A0ABY5AKZ7_9CYAN</name>
<reference evidence="2" key="1">
    <citation type="submission" date="2022-06" db="EMBL/GenBank/DDBJ databases">
        <title>Genome sequence of Phormidium yuhuli AB48 isolated from an industrial photobioreactor environment.</title>
        <authorList>
            <person name="Qiu Y."/>
            <person name="Noonan A.J.C."/>
            <person name="Dofher K."/>
            <person name="Koch M."/>
            <person name="Kieft B."/>
            <person name="Lin X."/>
            <person name="Ziels R.M."/>
            <person name="Hallam S.J."/>
        </authorList>
    </citation>
    <scope>NUCLEOTIDE SEQUENCE</scope>
    <source>
        <strain evidence="2">AB48</strain>
    </source>
</reference>
<accession>A0ABY5AKZ7</accession>
<dbReference type="InterPro" id="IPR031848">
    <property type="entry name" value="PrlF_antitoxin"/>
</dbReference>
<organism evidence="2 3">
    <name type="scientific">Phormidium yuhuli AB48</name>
    <dbReference type="NCBI Taxonomy" id="2940671"/>
    <lineage>
        <taxon>Bacteria</taxon>
        <taxon>Bacillati</taxon>
        <taxon>Cyanobacteriota</taxon>
        <taxon>Cyanophyceae</taxon>
        <taxon>Oscillatoriophycideae</taxon>
        <taxon>Oscillatoriales</taxon>
        <taxon>Oscillatoriaceae</taxon>
        <taxon>Phormidium</taxon>
        <taxon>Phormidium yuhuli</taxon>
    </lineage>
</organism>
<sequence>MARPSQPCSESTLTARYQTTIPEPIRKFLGLAKGDKIQYSIEPDGQVLISVAKDSSDDPVLGAFLEFIEQDMSKNPQNLQPVPANLVNRVQSLVADVDVSLDEPLADEDE</sequence>
<evidence type="ECO:0000259" key="1">
    <source>
        <dbReference type="SMART" id="SM00966"/>
    </source>
</evidence>
<dbReference type="SUPFAM" id="SSF89447">
    <property type="entry name" value="AbrB/MazE/MraZ-like"/>
    <property type="match status" value="1"/>
</dbReference>
<dbReference type="Gene3D" id="2.10.260.10">
    <property type="match status" value="1"/>
</dbReference>